<dbReference type="InterPro" id="IPR026592">
    <property type="entry name" value="BamE"/>
</dbReference>
<evidence type="ECO:0000256" key="3">
    <source>
        <dbReference type="ARBA" id="ARBA00023237"/>
    </source>
</evidence>
<dbReference type="EMBL" id="CAADFA010000034">
    <property type="protein sequence ID" value="VFJ46071.1"/>
    <property type="molecule type" value="Genomic_DNA"/>
</dbReference>
<organism evidence="6">
    <name type="scientific">Candidatus Kentrum sp. FM</name>
    <dbReference type="NCBI Taxonomy" id="2126340"/>
    <lineage>
        <taxon>Bacteria</taxon>
        <taxon>Pseudomonadati</taxon>
        <taxon>Pseudomonadota</taxon>
        <taxon>Gammaproteobacteria</taxon>
        <taxon>Candidatus Kentrum</taxon>
    </lineage>
</organism>
<comment type="similarity">
    <text evidence="4">Belongs to the BamE family.</text>
</comment>
<feature type="domain" description="Outer membrane protein assembly factor BamE" evidence="5">
    <location>
        <begin position="79"/>
        <end position="146"/>
    </location>
</feature>
<comment type="subunit">
    <text evidence="4">Part of the Bam complex.</text>
</comment>
<dbReference type="EMBL" id="CAADEZ010000227">
    <property type="protein sequence ID" value="VFJ58887.1"/>
    <property type="molecule type" value="Genomic_DNA"/>
</dbReference>
<dbReference type="PANTHER" id="PTHR37482">
    <property type="entry name" value="OUTER MEMBRANE PROTEIN ASSEMBLY FACTOR BAME"/>
    <property type="match status" value="1"/>
</dbReference>
<name>A0A450S335_9GAMM</name>
<keyword evidence="1 4" id="KW-0732">Signal</keyword>
<dbReference type="GO" id="GO:1990063">
    <property type="term" value="C:Bam protein complex"/>
    <property type="evidence" value="ECO:0007669"/>
    <property type="project" value="TreeGrafter"/>
</dbReference>
<protein>
    <recommendedName>
        <fullName evidence="4">Outer membrane protein assembly factor BamE</fullName>
    </recommendedName>
</protein>
<gene>
    <name evidence="4" type="primary">bamE</name>
    <name evidence="7" type="ORF">BECKFM1743A_GA0114220_102275</name>
    <name evidence="8" type="ORF">BECKFM1743B_GA0114221_102225</name>
    <name evidence="6" type="ORF">BECKFM1743C_GA0114222_100347</name>
</gene>
<evidence type="ECO:0000256" key="2">
    <source>
        <dbReference type="ARBA" id="ARBA00023136"/>
    </source>
</evidence>
<keyword evidence="2 4" id="KW-0472">Membrane</keyword>
<dbReference type="Gene3D" id="3.30.1450.10">
    <property type="match status" value="1"/>
</dbReference>
<dbReference type="EMBL" id="CAADFL010000222">
    <property type="protein sequence ID" value="VFK12076.1"/>
    <property type="molecule type" value="Genomic_DNA"/>
</dbReference>
<evidence type="ECO:0000256" key="4">
    <source>
        <dbReference type="HAMAP-Rule" id="MF_00925"/>
    </source>
</evidence>
<accession>A0A450S335</accession>
<sequence>MMNNRLYRKGSGAVRKIRRIRRTYPAGFSIMTTLLRKKMPHLLALIMIAAISAGCGKIKMPEVNVDKIPWVYKIDVRQGNVVTQEMLDKLKPGMDKRKVRYILGSPLVVSAFNTSRWDYIYSFQPGGEEPEQRRISVFFRNERLHHVEGDVTPHGRTGDGS</sequence>
<dbReference type="AlphaFoldDB" id="A0A450S335"/>
<proteinExistence type="inferred from homology"/>
<evidence type="ECO:0000313" key="8">
    <source>
        <dbReference type="EMBL" id="VFK12076.1"/>
    </source>
</evidence>
<dbReference type="InterPro" id="IPR007450">
    <property type="entry name" value="BamE_dom"/>
</dbReference>
<reference evidence="6" key="1">
    <citation type="submission" date="2019-02" db="EMBL/GenBank/DDBJ databases">
        <authorList>
            <person name="Gruber-Vodicka R. H."/>
            <person name="Seah K. B. B."/>
        </authorList>
    </citation>
    <scope>NUCLEOTIDE SEQUENCE</scope>
    <source>
        <strain evidence="7">BECK_BZ163</strain>
        <strain evidence="8">BECK_BZ164</strain>
        <strain evidence="6">BECK_BZ165</strain>
    </source>
</reference>
<evidence type="ECO:0000313" key="6">
    <source>
        <dbReference type="EMBL" id="VFJ46071.1"/>
    </source>
</evidence>
<evidence type="ECO:0000313" key="7">
    <source>
        <dbReference type="EMBL" id="VFJ58887.1"/>
    </source>
</evidence>
<dbReference type="GO" id="GO:0051205">
    <property type="term" value="P:protein insertion into membrane"/>
    <property type="evidence" value="ECO:0007669"/>
    <property type="project" value="UniProtKB-UniRule"/>
</dbReference>
<evidence type="ECO:0000256" key="1">
    <source>
        <dbReference type="ARBA" id="ARBA00022729"/>
    </source>
</evidence>
<dbReference type="GO" id="GO:0030674">
    <property type="term" value="F:protein-macromolecule adaptor activity"/>
    <property type="evidence" value="ECO:0007669"/>
    <property type="project" value="TreeGrafter"/>
</dbReference>
<dbReference type="GO" id="GO:0043165">
    <property type="term" value="P:Gram-negative-bacterium-type cell outer membrane assembly"/>
    <property type="evidence" value="ECO:0007669"/>
    <property type="project" value="UniProtKB-UniRule"/>
</dbReference>
<dbReference type="Pfam" id="PF04355">
    <property type="entry name" value="BamE"/>
    <property type="match status" value="1"/>
</dbReference>
<dbReference type="PANTHER" id="PTHR37482:SF1">
    <property type="entry name" value="OUTER MEMBRANE PROTEIN ASSEMBLY FACTOR BAME"/>
    <property type="match status" value="1"/>
</dbReference>
<comment type="subcellular location">
    <subcellularLocation>
        <location evidence="4">Cell outer membrane</location>
    </subcellularLocation>
</comment>
<comment type="function">
    <text evidence="4">Part of the outer membrane protein assembly complex, which is involved in assembly and insertion of beta-barrel proteins into the outer membrane.</text>
</comment>
<keyword evidence="3 4" id="KW-0998">Cell outer membrane</keyword>
<dbReference type="InterPro" id="IPR037873">
    <property type="entry name" value="BamE-like"/>
</dbReference>
<evidence type="ECO:0000259" key="5">
    <source>
        <dbReference type="Pfam" id="PF04355"/>
    </source>
</evidence>
<dbReference type="HAMAP" id="MF_00925">
    <property type="entry name" value="OM_assembly_BamE"/>
    <property type="match status" value="1"/>
</dbReference>